<feature type="compositionally biased region" description="Basic and acidic residues" evidence="2">
    <location>
        <begin position="1"/>
        <end position="14"/>
    </location>
</feature>
<organism evidence="4 5">
    <name type="scientific">Adlercreutzia caecimuris</name>
    <dbReference type="NCBI Taxonomy" id="671266"/>
    <lineage>
        <taxon>Bacteria</taxon>
        <taxon>Bacillati</taxon>
        <taxon>Actinomycetota</taxon>
        <taxon>Coriobacteriia</taxon>
        <taxon>Eggerthellales</taxon>
        <taxon>Eggerthellaceae</taxon>
        <taxon>Adlercreutzia</taxon>
    </lineage>
</organism>
<evidence type="ECO:0000259" key="3">
    <source>
        <dbReference type="Pfam" id="PF12697"/>
    </source>
</evidence>
<evidence type="ECO:0000256" key="2">
    <source>
        <dbReference type="SAM" id="MobiDB-lite"/>
    </source>
</evidence>
<keyword evidence="1" id="KW-0456">Lyase</keyword>
<feature type="compositionally biased region" description="Polar residues" evidence="2">
    <location>
        <begin position="131"/>
        <end position="141"/>
    </location>
</feature>
<dbReference type="RefSeq" id="WP_136435792.1">
    <property type="nucleotide sequence ID" value="NZ_SSTJ01000018.1"/>
</dbReference>
<sequence>MRGEESTAPEERRKAPAAGLGWRKESVAGRPEKAPIILLHGFAQTPASWDGVARILQGQGWRTYAPNLFEPESGLALRACDCEEALTARGDAAYDRAGGPTGDLAAGPARGVADSPTGDPINHPIADKPTSDPTSRPTSHSIADPLASMGAVCDRVAAIVRLVAAAEGAPVLVGYSMGGRIAAETMVRHPGLPLAGLVLESAGLGPADDAARAALARRNGEWAARLRKGGVAAFMDWWETLPLFATQREFPPATRAAIRIGREAHGAETLARSLEAWGAHHQAAESETVAALAQMRVAGRPVLYLAGSCDEKYAALAVRVRAAGLPAMLVEGAGHNVHLEKPEVFSRAVAQLAGAPPSGPSPS</sequence>
<feature type="region of interest" description="Disordered" evidence="2">
    <location>
        <begin position="1"/>
        <end position="26"/>
    </location>
</feature>
<dbReference type="AlphaFoldDB" id="A0A4S4G1N7"/>
<dbReference type="SUPFAM" id="SSF53474">
    <property type="entry name" value="alpha/beta-Hydrolases"/>
    <property type="match status" value="1"/>
</dbReference>
<dbReference type="GO" id="GO:0016787">
    <property type="term" value="F:hydrolase activity"/>
    <property type="evidence" value="ECO:0007669"/>
    <property type="project" value="UniProtKB-KW"/>
</dbReference>
<dbReference type="Pfam" id="PF12697">
    <property type="entry name" value="Abhydrolase_6"/>
    <property type="match status" value="1"/>
</dbReference>
<gene>
    <name evidence="4" type="ORF">E5986_10610</name>
</gene>
<name>A0A4S4G1N7_9ACTN</name>
<feature type="domain" description="AB hydrolase-1" evidence="3">
    <location>
        <begin position="36"/>
        <end position="347"/>
    </location>
</feature>
<comment type="caution">
    <text evidence="4">The sequence shown here is derived from an EMBL/GenBank/DDBJ whole genome shotgun (WGS) entry which is preliminary data.</text>
</comment>
<dbReference type="PANTHER" id="PTHR42916">
    <property type="entry name" value="2-SUCCINYL-5-ENOLPYRUVYL-6-HYDROXY-3-CYCLOHEXENE-1-CARBOXYLATE SYNTHASE"/>
    <property type="match status" value="1"/>
</dbReference>
<accession>A0A4S4G1N7</accession>
<dbReference type="Gene3D" id="3.40.50.1820">
    <property type="entry name" value="alpha/beta hydrolase"/>
    <property type="match status" value="1"/>
</dbReference>
<dbReference type="InterPro" id="IPR029058">
    <property type="entry name" value="AB_hydrolase_fold"/>
</dbReference>
<reference evidence="4 5" key="1">
    <citation type="submission" date="2019-04" db="EMBL/GenBank/DDBJ databases">
        <title>Microbes associate with the intestines of laboratory mice.</title>
        <authorList>
            <person name="Navarre W."/>
            <person name="Wong E."/>
            <person name="Huang K.C."/>
            <person name="Tropini C."/>
            <person name="Ng K."/>
            <person name="Yu B."/>
        </authorList>
    </citation>
    <scope>NUCLEOTIDE SEQUENCE [LARGE SCALE GENOMIC DNA]</scope>
    <source>
        <strain evidence="4 5">NM80_B27</strain>
    </source>
</reference>
<evidence type="ECO:0000313" key="5">
    <source>
        <dbReference type="Proteomes" id="UP000308978"/>
    </source>
</evidence>
<dbReference type="EMBL" id="SSTJ01000018">
    <property type="protein sequence ID" value="THG36036.1"/>
    <property type="molecule type" value="Genomic_DNA"/>
</dbReference>
<evidence type="ECO:0000313" key="4">
    <source>
        <dbReference type="EMBL" id="THG36036.1"/>
    </source>
</evidence>
<dbReference type="InterPro" id="IPR000073">
    <property type="entry name" value="AB_hydrolase_1"/>
</dbReference>
<feature type="region of interest" description="Disordered" evidence="2">
    <location>
        <begin position="93"/>
        <end position="143"/>
    </location>
</feature>
<keyword evidence="4" id="KW-0378">Hydrolase</keyword>
<dbReference type="GO" id="GO:0016829">
    <property type="term" value="F:lyase activity"/>
    <property type="evidence" value="ECO:0007669"/>
    <property type="project" value="UniProtKB-KW"/>
</dbReference>
<evidence type="ECO:0000256" key="1">
    <source>
        <dbReference type="ARBA" id="ARBA00023239"/>
    </source>
</evidence>
<dbReference type="Proteomes" id="UP000308978">
    <property type="component" value="Unassembled WGS sequence"/>
</dbReference>
<proteinExistence type="predicted"/>
<dbReference type="PANTHER" id="PTHR42916:SF1">
    <property type="entry name" value="PROTEIN PHYLLO, CHLOROPLASTIC"/>
    <property type="match status" value="1"/>
</dbReference>
<protein>
    <submittedName>
        <fullName evidence="4">Alpha/beta fold hydrolase</fullName>
    </submittedName>
</protein>